<evidence type="ECO:0000256" key="1">
    <source>
        <dbReference type="SAM" id="Phobius"/>
    </source>
</evidence>
<evidence type="ECO:0000313" key="3">
    <source>
        <dbReference type="Proteomes" id="UP000568696"/>
    </source>
</evidence>
<feature type="transmembrane region" description="Helical" evidence="1">
    <location>
        <begin position="31"/>
        <end position="53"/>
    </location>
</feature>
<keyword evidence="1" id="KW-0812">Transmembrane</keyword>
<gene>
    <name evidence="2" type="ORF">GX356_06005</name>
</gene>
<accession>A0A7X8MVU6</accession>
<name>A0A7X8MVU6_9CORY</name>
<evidence type="ECO:0000313" key="2">
    <source>
        <dbReference type="EMBL" id="NLP39259.1"/>
    </source>
</evidence>
<organism evidence="2 3">
    <name type="scientific">Corynebacterium pollutisoli</name>
    <dbReference type="NCBI Taxonomy" id="1610489"/>
    <lineage>
        <taxon>Bacteria</taxon>
        <taxon>Bacillati</taxon>
        <taxon>Actinomycetota</taxon>
        <taxon>Actinomycetes</taxon>
        <taxon>Mycobacteriales</taxon>
        <taxon>Corynebacteriaceae</taxon>
        <taxon>Corynebacterium</taxon>
    </lineage>
</organism>
<protein>
    <submittedName>
        <fullName evidence="2">Uncharacterized protein</fullName>
    </submittedName>
</protein>
<sequence>MNLRLPVIGIGLTLLVYGAHTAYEAYTDTGSELLALIGLIPVILGMIVIYVGWRLGSPTPTSNAQLGVGSVEKVTWTGLSVNDVPQYRLTLRVRGTDLQEFTGQLSLFIRPHELGTFAPGTIMPVAYEPENPQRLMEVPDDRMEEAQQMYHRQRVLMGLADPRGPEIHARGTVTTGVIMSVTPTGEIRHGHTGIEIAVRFRDLGGNLVDRSKVTFLTPSMLSRLTVGRQIEVFHLPEDDTQFSFAVDTIDVGPAAE</sequence>
<keyword evidence="1" id="KW-0472">Membrane</keyword>
<dbReference type="AlphaFoldDB" id="A0A7X8MVU6"/>
<reference evidence="2 3" key="1">
    <citation type="journal article" date="2020" name="Biotechnol. Biofuels">
        <title>New insights from the biogas microbiome by comprehensive genome-resolved metagenomics of nearly 1600 species originating from multiple anaerobic digesters.</title>
        <authorList>
            <person name="Campanaro S."/>
            <person name="Treu L."/>
            <person name="Rodriguez-R L.M."/>
            <person name="Kovalovszki A."/>
            <person name="Ziels R.M."/>
            <person name="Maus I."/>
            <person name="Zhu X."/>
            <person name="Kougias P.G."/>
            <person name="Basile A."/>
            <person name="Luo G."/>
            <person name="Schluter A."/>
            <person name="Konstantinidis K.T."/>
            <person name="Angelidaki I."/>
        </authorList>
    </citation>
    <scope>NUCLEOTIDE SEQUENCE [LARGE SCALE GENOMIC DNA]</scope>
    <source>
        <strain evidence="2">AS23ysBPME_344</strain>
    </source>
</reference>
<dbReference type="EMBL" id="JAAYSN010000154">
    <property type="protein sequence ID" value="NLP39259.1"/>
    <property type="molecule type" value="Genomic_DNA"/>
</dbReference>
<proteinExistence type="predicted"/>
<comment type="caution">
    <text evidence="2">The sequence shown here is derived from an EMBL/GenBank/DDBJ whole genome shotgun (WGS) entry which is preliminary data.</text>
</comment>
<dbReference type="Proteomes" id="UP000568696">
    <property type="component" value="Unassembled WGS sequence"/>
</dbReference>
<keyword evidence="1" id="KW-1133">Transmembrane helix</keyword>